<sequence>MVEHYGTSELNTLTPLQAIVLAGDYSYIRQIETTLKSLLYHNCHLKIYIFNQDIPKEWFSHYQCLLQQIGSELIDVKLLDIGFNNSWTVHSNLHHINHMTFARYYIPQFVKEDKVLYLDSDLVVTNDLTEFFEKDIQNYYLAASRAAFGYGIGFNAGVMLINNKRWKQENIQKQLIDLTNRDFKNVPEGDQTILNRLLGQCYLRLDDTYNFQIGYDRGAFHYGHRHLFQDKLDPLPLILHYVSADKPWNTYSSGRLREIWWKYHLLEWSEILEKWRVLYTPTQKKSFRGQLLVITNTHLLQNVTYLIDHLPDYQFHIAAFTDMAENLKQLSSKENVFLHPRVIGYILEDMIKNCDIYLDINHGTKLNELLEHVITNQKPVLSFDNIASPIFEDYSHRQTFSHHQPESLITAIRLLSK</sequence>
<dbReference type="Proteomes" id="UP000072530">
    <property type="component" value="Unassembled WGS sequence"/>
</dbReference>
<evidence type="ECO:0000256" key="1">
    <source>
        <dbReference type="ARBA" id="ARBA00022676"/>
    </source>
</evidence>
<dbReference type="GO" id="GO:0046872">
    <property type="term" value="F:metal ion binding"/>
    <property type="evidence" value="ECO:0007669"/>
    <property type="project" value="UniProtKB-KW"/>
</dbReference>
<organism evidence="4 5">
    <name type="scientific">Streptococcus suis</name>
    <dbReference type="NCBI Taxonomy" id="1307"/>
    <lineage>
        <taxon>Bacteria</taxon>
        <taxon>Bacillati</taxon>
        <taxon>Bacillota</taxon>
        <taxon>Bacilli</taxon>
        <taxon>Lactobacillales</taxon>
        <taxon>Streptococcaceae</taxon>
        <taxon>Streptococcus</taxon>
    </lineage>
</organism>
<keyword evidence="2 4" id="KW-0808">Transferase</keyword>
<evidence type="ECO:0000313" key="5">
    <source>
        <dbReference type="Proteomes" id="UP000072530"/>
    </source>
</evidence>
<evidence type="ECO:0000313" key="4">
    <source>
        <dbReference type="EMBL" id="CYU53648.1"/>
    </source>
</evidence>
<dbReference type="GO" id="GO:0016757">
    <property type="term" value="F:glycosyltransferase activity"/>
    <property type="evidence" value="ECO:0007669"/>
    <property type="project" value="UniProtKB-KW"/>
</dbReference>
<dbReference type="RefSeq" id="WP_044670051.1">
    <property type="nucleotide sequence ID" value="NZ_CEDJ01000018.1"/>
</dbReference>
<accession>A0A0Z8ANX7</accession>
<name>A0A0Z8ANX7_STRSU</name>
<proteinExistence type="predicted"/>
<dbReference type="PANTHER" id="PTHR13778:SF47">
    <property type="entry name" value="LIPOPOLYSACCHARIDE 1,3-GALACTOSYLTRANSFERASE"/>
    <property type="match status" value="1"/>
</dbReference>
<dbReference type="InterPro" id="IPR050748">
    <property type="entry name" value="Glycosyltrans_8_dom-fam"/>
</dbReference>
<gene>
    <name evidence="4" type="ORF">ERS132393_00881</name>
</gene>
<keyword evidence="1" id="KW-0328">Glycosyltransferase</keyword>
<dbReference type="InterPro" id="IPR029044">
    <property type="entry name" value="Nucleotide-diphossugar_trans"/>
</dbReference>
<dbReference type="PANTHER" id="PTHR13778">
    <property type="entry name" value="GLYCOSYLTRANSFERASE 8 DOMAIN-CONTAINING PROTEIN"/>
    <property type="match status" value="1"/>
</dbReference>
<dbReference type="CDD" id="cd04194">
    <property type="entry name" value="GT8_A4GalT_like"/>
    <property type="match status" value="1"/>
</dbReference>
<protein>
    <submittedName>
        <fullName evidence="4">Family 8 glycosyl transferase</fullName>
    </submittedName>
</protein>
<dbReference type="EMBL" id="FIGG01000002">
    <property type="protein sequence ID" value="CYU53648.1"/>
    <property type="molecule type" value="Genomic_DNA"/>
</dbReference>
<evidence type="ECO:0000256" key="2">
    <source>
        <dbReference type="ARBA" id="ARBA00022679"/>
    </source>
</evidence>
<dbReference type="AlphaFoldDB" id="A0A0Z8ANX7"/>
<dbReference type="InterPro" id="IPR002495">
    <property type="entry name" value="Glyco_trans_8"/>
</dbReference>
<dbReference type="SUPFAM" id="SSF53448">
    <property type="entry name" value="Nucleotide-diphospho-sugar transferases"/>
    <property type="match status" value="1"/>
</dbReference>
<dbReference type="Pfam" id="PF01501">
    <property type="entry name" value="Glyco_transf_8"/>
    <property type="match status" value="1"/>
</dbReference>
<keyword evidence="3" id="KW-0479">Metal-binding</keyword>
<reference evidence="4 5" key="1">
    <citation type="submission" date="2016-02" db="EMBL/GenBank/DDBJ databases">
        <authorList>
            <consortium name="Pathogen Informatics"/>
        </authorList>
    </citation>
    <scope>NUCLEOTIDE SEQUENCE [LARGE SCALE GENOMIC DNA]</scope>
    <source>
        <strain evidence="4 5">LSS31</strain>
    </source>
</reference>
<dbReference type="Gene3D" id="3.90.550.10">
    <property type="entry name" value="Spore Coat Polysaccharide Biosynthesis Protein SpsA, Chain A"/>
    <property type="match status" value="1"/>
</dbReference>
<evidence type="ECO:0000256" key="3">
    <source>
        <dbReference type="ARBA" id="ARBA00022723"/>
    </source>
</evidence>